<organism evidence="2 3">
    <name type="scientific">Hibiscus sabdariffa</name>
    <name type="common">roselle</name>
    <dbReference type="NCBI Taxonomy" id="183260"/>
    <lineage>
        <taxon>Eukaryota</taxon>
        <taxon>Viridiplantae</taxon>
        <taxon>Streptophyta</taxon>
        <taxon>Embryophyta</taxon>
        <taxon>Tracheophyta</taxon>
        <taxon>Spermatophyta</taxon>
        <taxon>Magnoliopsida</taxon>
        <taxon>eudicotyledons</taxon>
        <taxon>Gunneridae</taxon>
        <taxon>Pentapetalae</taxon>
        <taxon>rosids</taxon>
        <taxon>malvids</taxon>
        <taxon>Malvales</taxon>
        <taxon>Malvaceae</taxon>
        <taxon>Malvoideae</taxon>
        <taxon>Hibiscus</taxon>
    </lineage>
</organism>
<keyword evidence="3" id="KW-1185">Reference proteome</keyword>
<name>A0ABR2AYP1_9ROSI</name>
<evidence type="ECO:0000313" key="2">
    <source>
        <dbReference type="EMBL" id="KAK8499185.1"/>
    </source>
</evidence>
<proteinExistence type="predicted"/>
<feature type="region of interest" description="Disordered" evidence="1">
    <location>
        <begin position="259"/>
        <end position="281"/>
    </location>
</feature>
<feature type="region of interest" description="Disordered" evidence="1">
    <location>
        <begin position="1"/>
        <end position="32"/>
    </location>
</feature>
<accession>A0ABR2AYP1</accession>
<reference evidence="2 3" key="1">
    <citation type="journal article" date="2024" name="G3 (Bethesda)">
        <title>Genome assembly of Hibiscus sabdariffa L. provides insights into metabolisms of medicinal natural products.</title>
        <authorList>
            <person name="Kim T."/>
        </authorList>
    </citation>
    <scope>NUCLEOTIDE SEQUENCE [LARGE SCALE GENOMIC DNA]</scope>
    <source>
        <strain evidence="2">TK-2024</strain>
        <tissue evidence="2">Old leaves</tissue>
    </source>
</reference>
<sequence>MIPPVGGKESFVSVHPGSVGAGSSKPGSGGAGSVGSRLYGKALSHHIFLSPGGLKKDITFRILGDLRLPALRPRGVLKKGTLGPPLSQSGRTPRESPSDPGFEEPGHSYILPSRRFLNLFIFLSSYAYSESDVTSMEVEDRTCSVPRPCLLRRRLKMMGILSIKKRHRHRLSIQSVFPGLPNTLLIRNKPPAIEKRSKPLKSNFFIGVNSKVPYSGCKAEEEGEWAQPHQQPAFSTRKELKMKQESVFTIYEVPIRARAQTGEARTRSGRRPAAGSSTKRRTARCLFSSRITCAGSLGEEKQATFAYLPSISIGGNGLAAKFSELLKLSREYQMLTVTKVTDFRWTRSQRVQSNSVTSLRLQKRSPTLIVGPKGRTLLLTCYIPAFLHGSARSSSPASPFPLSPFLPSKTGRMEYSQVARTTRLERARGASSDLLGLSKSKESSHSKLFDRHLSVLGLIRRTTLGKLKKGAASIRLLSLFHSERKKKALLCLLPSSLIESKTHTSAYESYGFLTFSGNRFSPVLAGPCSNNILLVHYHLRSSAIRMLPTTRLRLMICIAVASGPRRELSLGISSVYTDSLTAIDEGMVRLSFPSLRKLSAGYSIEQARFE</sequence>
<feature type="region of interest" description="Disordered" evidence="1">
    <location>
        <begin position="77"/>
        <end position="105"/>
    </location>
</feature>
<gene>
    <name evidence="2" type="ORF">V6N12_076035</name>
</gene>
<dbReference type="EMBL" id="JBBPBM010000239">
    <property type="protein sequence ID" value="KAK8499185.1"/>
    <property type="molecule type" value="Genomic_DNA"/>
</dbReference>
<comment type="caution">
    <text evidence="2">The sequence shown here is derived from an EMBL/GenBank/DDBJ whole genome shotgun (WGS) entry which is preliminary data.</text>
</comment>
<feature type="compositionally biased region" description="Low complexity" evidence="1">
    <location>
        <begin position="16"/>
        <end position="26"/>
    </location>
</feature>
<evidence type="ECO:0000313" key="3">
    <source>
        <dbReference type="Proteomes" id="UP001472677"/>
    </source>
</evidence>
<protein>
    <submittedName>
        <fullName evidence="2">Uncharacterized protein</fullName>
    </submittedName>
</protein>
<dbReference type="Proteomes" id="UP001472677">
    <property type="component" value="Unassembled WGS sequence"/>
</dbReference>
<evidence type="ECO:0000256" key="1">
    <source>
        <dbReference type="SAM" id="MobiDB-lite"/>
    </source>
</evidence>